<gene>
    <name evidence="2" type="ORF">BDA96_09G023400</name>
</gene>
<reference evidence="2" key="2">
    <citation type="submission" date="2020-10" db="EMBL/GenBank/DDBJ databases">
        <authorList>
            <person name="Cooper E.A."/>
            <person name="Brenton Z.W."/>
            <person name="Flinn B.S."/>
            <person name="Jenkins J."/>
            <person name="Shu S."/>
            <person name="Flowers D."/>
            <person name="Luo F."/>
            <person name="Wang Y."/>
            <person name="Xia P."/>
            <person name="Barry K."/>
            <person name="Daum C."/>
            <person name="Lipzen A."/>
            <person name="Yoshinaga Y."/>
            <person name="Schmutz J."/>
            <person name="Saski C."/>
            <person name="Vermerris W."/>
            <person name="Kresovich S."/>
        </authorList>
    </citation>
    <scope>NUCLEOTIDE SEQUENCE</scope>
</reference>
<evidence type="ECO:0000313" key="2">
    <source>
        <dbReference type="EMBL" id="KAG0516668.1"/>
    </source>
</evidence>
<keyword evidence="1" id="KW-1133">Transmembrane helix</keyword>
<name>A0A921Q7T3_SORBI</name>
<dbReference type="AlphaFoldDB" id="A0A921Q7T3"/>
<dbReference type="Proteomes" id="UP000807115">
    <property type="component" value="Chromosome 9"/>
</dbReference>
<comment type="caution">
    <text evidence="2">The sequence shown here is derived from an EMBL/GenBank/DDBJ whole genome shotgun (WGS) entry which is preliminary data.</text>
</comment>
<keyword evidence="1" id="KW-0472">Membrane</keyword>
<evidence type="ECO:0000313" key="3">
    <source>
        <dbReference type="Proteomes" id="UP000807115"/>
    </source>
</evidence>
<reference evidence="2" key="1">
    <citation type="journal article" date="2019" name="BMC Genomics">
        <title>A new reference genome for Sorghum bicolor reveals high levels of sequence similarity between sweet and grain genotypes: implications for the genetics of sugar metabolism.</title>
        <authorList>
            <person name="Cooper E.A."/>
            <person name="Brenton Z.W."/>
            <person name="Flinn B.S."/>
            <person name="Jenkins J."/>
            <person name="Shu S."/>
            <person name="Flowers D."/>
            <person name="Luo F."/>
            <person name="Wang Y."/>
            <person name="Xia P."/>
            <person name="Barry K."/>
            <person name="Daum C."/>
            <person name="Lipzen A."/>
            <person name="Yoshinaga Y."/>
            <person name="Schmutz J."/>
            <person name="Saski C."/>
            <person name="Vermerris W."/>
            <person name="Kresovich S."/>
        </authorList>
    </citation>
    <scope>NUCLEOTIDE SEQUENCE</scope>
</reference>
<sequence>MLEGLGSWPPSPEPFVWLVMFILLRYFIAAVDPMAATTAVVGRSPWWSRQKVLGLRLMYIRARDEEEEDGKRKQSKAKNE</sequence>
<accession>A0A921Q7T3</accession>
<dbReference type="EMBL" id="CM027688">
    <property type="protein sequence ID" value="KAG0516668.1"/>
    <property type="molecule type" value="Genomic_DNA"/>
</dbReference>
<organism evidence="2 3">
    <name type="scientific">Sorghum bicolor</name>
    <name type="common">Sorghum</name>
    <name type="synonym">Sorghum vulgare</name>
    <dbReference type="NCBI Taxonomy" id="4558"/>
    <lineage>
        <taxon>Eukaryota</taxon>
        <taxon>Viridiplantae</taxon>
        <taxon>Streptophyta</taxon>
        <taxon>Embryophyta</taxon>
        <taxon>Tracheophyta</taxon>
        <taxon>Spermatophyta</taxon>
        <taxon>Magnoliopsida</taxon>
        <taxon>Liliopsida</taxon>
        <taxon>Poales</taxon>
        <taxon>Poaceae</taxon>
        <taxon>PACMAD clade</taxon>
        <taxon>Panicoideae</taxon>
        <taxon>Andropogonodae</taxon>
        <taxon>Andropogoneae</taxon>
        <taxon>Sorghinae</taxon>
        <taxon>Sorghum</taxon>
    </lineage>
</organism>
<proteinExistence type="predicted"/>
<feature type="transmembrane region" description="Helical" evidence="1">
    <location>
        <begin position="15"/>
        <end position="41"/>
    </location>
</feature>
<protein>
    <submittedName>
        <fullName evidence="2">Uncharacterized protein</fullName>
    </submittedName>
</protein>
<keyword evidence="1" id="KW-0812">Transmembrane</keyword>
<evidence type="ECO:0000256" key="1">
    <source>
        <dbReference type="SAM" id="Phobius"/>
    </source>
</evidence>